<name>A0A150M826_9BACL</name>
<reference evidence="2 3" key="1">
    <citation type="submission" date="2016-01" db="EMBL/GenBank/DDBJ databases">
        <title>Draft Genome Sequences of Seven Thermophilic Sporeformers Isolated from Foods.</title>
        <authorList>
            <person name="Berendsen E.M."/>
            <person name="Wells-Bennik M.H."/>
            <person name="Krawcyk A.O."/>
            <person name="De Jong A."/>
            <person name="Holsappel S."/>
            <person name="Eijlander R.T."/>
            <person name="Kuipers O.P."/>
        </authorList>
    </citation>
    <scope>NUCLEOTIDE SEQUENCE [LARGE SCALE GENOMIC DNA]</scope>
    <source>
        <strain evidence="2 3">B4119</strain>
    </source>
</reference>
<evidence type="ECO:0000313" key="3">
    <source>
        <dbReference type="Proteomes" id="UP000075455"/>
    </source>
</evidence>
<proteinExistence type="predicted"/>
<accession>A0A150M826</accession>
<dbReference type="AlphaFoldDB" id="A0A150M826"/>
<feature type="transmembrane region" description="Helical" evidence="1">
    <location>
        <begin position="12"/>
        <end position="33"/>
    </location>
</feature>
<sequence>MRNAIWKKSIKAQLVISFLFPFLVFSLILFGFVRYVSDYIIQEHVIPQFDERLTENGRLLAETIDPDLIKNTMAFPEKYGMELKQKLDSFIERKKGIEYVYVLSRKNGRDVIVALNGSDKFMVESPFTNDQKLSYEKKESVLSSIYRDKWGVHKSFFIPVDGVDAIVGIYRFRLIFRHNYLSNALEHFFWKLSEMLQERNNRFPQLFSIGMKPIGNHALFQPSPNPFDQI</sequence>
<keyword evidence="1" id="KW-0472">Membrane</keyword>
<dbReference type="Proteomes" id="UP000075455">
    <property type="component" value="Unassembled WGS sequence"/>
</dbReference>
<evidence type="ECO:0000313" key="2">
    <source>
        <dbReference type="EMBL" id="KYD20576.1"/>
    </source>
</evidence>
<evidence type="ECO:0000256" key="1">
    <source>
        <dbReference type="SAM" id="Phobius"/>
    </source>
</evidence>
<organism evidence="2 3">
    <name type="scientific">Saccharococcus caldoxylosilyticus</name>
    <dbReference type="NCBI Taxonomy" id="81408"/>
    <lineage>
        <taxon>Bacteria</taxon>
        <taxon>Bacillati</taxon>
        <taxon>Bacillota</taxon>
        <taxon>Bacilli</taxon>
        <taxon>Bacillales</taxon>
        <taxon>Anoxybacillaceae</taxon>
        <taxon>Saccharococcus</taxon>
    </lineage>
</organism>
<dbReference type="EMBL" id="LQYS01000002">
    <property type="protein sequence ID" value="KYD20576.1"/>
    <property type="molecule type" value="Genomic_DNA"/>
</dbReference>
<keyword evidence="1" id="KW-0812">Transmembrane</keyword>
<dbReference type="STRING" id="81408.B4119_1753"/>
<dbReference type="PATRIC" id="fig|81408.3.peg.2436"/>
<comment type="caution">
    <text evidence="2">The sequence shown here is derived from an EMBL/GenBank/DDBJ whole genome shotgun (WGS) entry which is preliminary data.</text>
</comment>
<gene>
    <name evidence="2" type="ORF">B4119_1753</name>
</gene>
<protein>
    <submittedName>
        <fullName evidence="2">Uncharacterized protein</fullName>
    </submittedName>
</protein>
<keyword evidence="1" id="KW-1133">Transmembrane helix</keyword>